<name>A0A7G9RBY3_9ACTN</name>
<evidence type="ECO:0000256" key="3">
    <source>
        <dbReference type="ARBA" id="ARBA00022475"/>
    </source>
</evidence>
<dbReference type="InterPro" id="IPR011701">
    <property type="entry name" value="MFS"/>
</dbReference>
<dbReference type="PANTHER" id="PTHR23513">
    <property type="entry name" value="INTEGRAL MEMBRANE EFFLUX PROTEIN-RELATED"/>
    <property type="match status" value="1"/>
</dbReference>
<reference evidence="11 12" key="1">
    <citation type="submission" date="2020-08" db="EMBL/GenBank/DDBJ databases">
        <title>Genome sequence of Nocardioides mesophilus KACC 16243T.</title>
        <authorList>
            <person name="Hyun D.-W."/>
            <person name="Bae J.-W."/>
        </authorList>
    </citation>
    <scope>NUCLEOTIDE SEQUENCE [LARGE SCALE GENOMIC DNA]</scope>
    <source>
        <strain evidence="11 12">KACC 16243</strain>
    </source>
</reference>
<feature type="transmembrane region" description="Helical" evidence="9">
    <location>
        <begin position="393"/>
        <end position="415"/>
    </location>
</feature>
<organism evidence="11 12">
    <name type="scientific">Nocardioides mesophilus</name>
    <dbReference type="NCBI Taxonomy" id="433659"/>
    <lineage>
        <taxon>Bacteria</taxon>
        <taxon>Bacillati</taxon>
        <taxon>Actinomycetota</taxon>
        <taxon>Actinomycetes</taxon>
        <taxon>Propionibacteriales</taxon>
        <taxon>Nocardioidaceae</taxon>
        <taxon>Nocardioides</taxon>
    </lineage>
</organism>
<dbReference type="PROSITE" id="PS50850">
    <property type="entry name" value="MFS"/>
    <property type="match status" value="1"/>
</dbReference>
<dbReference type="GO" id="GO:0022857">
    <property type="term" value="F:transmembrane transporter activity"/>
    <property type="evidence" value="ECO:0007669"/>
    <property type="project" value="InterPro"/>
</dbReference>
<dbReference type="SUPFAM" id="SSF103473">
    <property type="entry name" value="MFS general substrate transporter"/>
    <property type="match status" value="1"/>
</dbReference>
<evidence type="ECO:0000313" key="12">
    <source>
        <dbReference type="Proteomes" id="UP000515947"/>
    </source>
</evidence>
<evidence type="ECO:0000256" key="1">
    <source>
        <dbReference type="ARBA" id="ARBA00004429"/>
    </source>
</evidence>
<sequence>MTSAFDLRAPLRLLRTRRDLRLLLGAGLVSLTGDWILGVGLAYAVYDLTGSTLASAATLLAAFLPQLAIGPVAGVFADRWDRKRTMVVANLVMGLGLAPLLWVTDPGAVWLVYAVLVVQSVAEVFFAPAEQALLPRLVEDAELVTANALNGQVAQLARLVGSALGGVTAAVGGIPAVAVLDGLTFLLAALLVASVRTSGRVSAPDVEPAERVLRERLRSFGRDLHDGLRAARREPAVVTIIAFTAITCAGEGVMGTLFAPFVRDVLHGGGQVYGVITAVQAVGGIVGGLVAAGIGHRWSPTLLFGAGAGLFGLVDLAIFVYPLAYDAVWPAVVGMMLVGVPGAVTMAGYMTLFQRHTVDAERGRVYSLVGLARALAVVVGTTTAGFLGETVGIVPILALQGVGYVVAGAMVLVSLRGYVHEQPSAVVV</sequence>
<feature type="transmembrane region" description="Helical" evidence="9">
    <location>
        <begin position="365"/>
        <end position="387"/>
    </location>
</feature>
<dbReference type="EMBL" id="CP060713">
    <property type="protein sequence ID" value="QNN53108.1"/>
    <property type="molecule type" value="Genomic_DNA"/>
</dbReference>
<dbReference type="InterPro" id="IPR020846">
    <property type="entry name" value="MFS_dom"/>
</dbReference>
<evidence type="ECO:0000256" key="5">
    <source>
        <dbReference type="ARBA" id="ARBA00022989"/>
    </source>
</evidence>
<dbReference type="KEGG" id="nmes:H9L09_00985"/>
<evidence type="ECO:0000256" key="9">
    <source>
        <dbReference type="SAM" id="Phobius"/>
    </source>
</evidence>
<keyword evidence="3" id="KW-1003">Cell membrane</keyword>
<evidence type="ECO:0000256" key="6">
    <source>
        <dbReference type="ARBA" id="ARBA00023136"/>
    </source>
</evidence>
<dbReference type="RefSeq" id="WP_187578950.1">
    <property type="nucleotide sequence ID" value="NZ_CP060713.1"/>
</dbReference>
<accession>A0A7G9RBY3</accession>
<comment type="subcellular location">
    <subcellularLocation>
        <location evidence="1">Cell inner membrane</location>
        <topology evidence="1">Multi-pass membrane protein</topology>
    </subcellularLocation>
</comment>
<feature type="transmembrane region" description="Helical" evidence="9">
    <location>
        <begin position="236"/>
        <end position="259"/>
    </location>
</feature>
<dbReference type="AlphaFoldDB" id="A0A7G9RBY3"/>
<dbReference type="GO" id="GO:0005886">
    <property type="term" value="C:plasma membrane"/>
    <property type="evidence" value="ECO:0007669"/>
    <property type="project" value="UniProtKB-SubCell"/>
</dbReference>
<evidence type="ECO:0000256" key="4">
    <source>
        <dbReference type="ARBA" id="ARBA00022692"/>
    </source>
</evidence>
<evidence type="ECO:0000256" key="7">
    <source>
        <dbReference type="ARBA" id="ARBA00038075"/>
    </source>
</evidence>
<keyword evidence="12" id="KW-1185">Reference proteome</keyword>
<feature type="transmembrane region" description="Helical" evidence="9">
    <location>
        <begin position="52"/>
        <end position="73"/>
    </location>
</feature>
<evidence type="ECO:0000256" key="8">
    <source>
        <dbReference type="ARBA" id="ARBA00040914"/>
    </source>
</evidence>
<evidence type="ECO:0000313" key="11">
    <source>
        <dbReference type="EMBL" id="QNN53108.1"/>
    </source>
</evidence>
<feature type="transmembrane region" description="Helical" evidence="9">
    <location>
        <begin position="327"/>
        <end position="353"/>
    </location>
</feature>
<evidence type="ECO:0000256" key="2">
    <source>
        <dbReference type="ARBA" id="ARBA00022448"/>
    </source>
</evidence>
<feature type="transmembrane region" description="Helical" evidence="9">
    <location>
        <begin position="85"/>
        <end position="102"/>
    </location>
</feature>
<dbReference type="CDD" id="cd06173">
    <property type="entry name" value="MFS_MefA_like"/>
    <property type="match status" value="1"/>
</dbReference>
<dbReference type="Pfam" id="PF07690">
    <property type="entry name" value="MFS_1"/>
    <property type="match status" value="1"/>
</dbReference>
<evidence type="ECO:0000259" key="10">
    <source>
        <dbReference type="PROSITE" id="PS50850"/>
    </source>
</evidence>
<protein>
    <recommendedName>
        <fullName evidence="8">Multidrug efflux pump Tap</fullName>
    </recommendedName>
</protein>
<keyword evidence="2" id="KW-0813">Transport</keyword>
<feature type="transmembrane region" description="Helical" evidence="9">
    <location>
        <begin position="301"/>
        <end position="321"/>
    </location>
</feature>
<comment type="similarity">
    <text evidence="7">Belongs to the major facilitator superfamily. Drug:H(+) antiporter-3 (DHA3) (TC 2.A.1.21) family.</text>
</comment>
<feature type="domain" description="Major facilitator superfamily (MFS) profile" evidence="10">
    <location>
        <begin position="236"/>
        <end position="428"/>
    </location>
</feature>
<proteinExistence type="inferred from homology"/>
<gene>
    <name evidence="11" type="ORF">H9L09_00985</name>
</gene>
<dbReference type="PANTHER" id="PTHR23513:SF9">
    <property type="entry name" value="ENTEROBACTIN EXPORTER ENTS"/>
    <property type="match status" value="1"/>
</dbReference>
<feature type="transmembrane region" description="Helical" evidence="9">
    <location>
        <begin position="271"/>
        <end position="294"/>
    </location>
</feature>
<feature type="transmembrane region" description="Helical" evidence="9">
    <location>
        <begin position="20"/>
        <end position="46"/>
    </location>
</feature>
<keyword evidence="6 9" id="KW-0472">Membrane</keyword>
<keyword evidence="5 9" id="KW-1133">Transmembrane helix</keyword>
<keyword evidence="4 9" id="KW-0812">Transmembrane</keyword>
<dbReference type="Proteomes" id="UP000515947">
    <property type="component" value="Chromosome"/>
</dbReference>
<dbReference type="InterPro" id="IPR036259">
    <property type="entry name" value="MFS_trans_sf"/>
</dbReference>
<dbReference type="Gene3D" id="1.20.1250.20">
    <property type="entry name" value="MFS general substrate transporter like domains"/>
    <property type="match status" value="1"/>
</dbReference>